<accession>A0A0M3AYN4</accession>
<reference evidence="1 2" key="1">
    <citation type="submission" date="2015-04" db="EMBL/GenBank/DDBJ databases">
        <title>Genome sequence of aromatic hydrocarbons-degrading Sphingobium chungbukense DJ77.</title>
        <authorList>
            <person name="Kim Y.-C."/>
            <person name="Chae J.-C."/>
        </authorList>
    </citation>
    <scope>NUCLEOTIDE SEQUENCE [LARGE SCALE GENOMIC DNA]</scope>
    <source>
        <strain evidence="1 2">DJ77</strain>
    </source>
</reference>
<dbReference type="PATRIC" id="fig|56193.3.peg.1106"/>
<dbReference type="Proteomes" id="UP000033874">
    <property type="component" value="Unassembled WGS sequence"/>
</dbReference>
<proteinExistence type="predicted"/>
<dbReference type="RefSeq" id="WP_046762479.1">
    <property type="nucleotide sequence ID" value="NZ_LBIC01000001.1"/>
</dbReference>
<dbReference type="AlphaFoldDB" id="A0A0M3AYN4"/>
<dbReference type="STRING" id="56193.YP76_05360"/>
<evidence type="ECO:0000313" key="2">
    <source>
        <dbReference type="Proteomes" id="UP000033874"/>
    </source>
</evidence>
<dbReference type="InterPro" id="IPR036249">
    <property type="entry name" value="Thioredoxin-like_sf"/>
</dbReference>
<dbReference type="Gene3D" id="3.40.30.10">
    <property type="entry name" value="Glutaredoxin"/>
    <property type="match status" value="1"/>
</dbReference>
<gene>
    <name evidence="1" type="ORF">YP76_05360</name>
</gene>
<dbReference type="EMBL" id="LBIC01000001">
    <property type="protein sequence ID" value="KKW94046.1"/>
    <property type="molecule type" value="Genomic_DNA"/>
</dbReference>
<evidence type="ECO:0000313" key="1">
    <source>
        <dbReference type="EMBL" id="KKW94046.1"/>
    </source>
</evidence>
<protein>
    <recommendedName>
        <fullName evidence="3">(2Fe-2S) ferredoxin domain-containing protein</fullName>
    </recommendedName>
</protein>
<name>A0A0M3AYN4_9SPHN</name>
<keyword evidence="2" id="KW-1185">Reference proteome</keyword>
<sequence length="119" mass="12622">MEAAGARGLKDLVRSNWDHAVLVCRKCSKKLDGGFGRAGDERLAKALRRYLSLKKGRKALAGIVEVNCLGVCPKGAVTVVNGARARDWLLVRPGTDLEALAQALDLAPATGECRSNPPA</sequence>
<evidence type="ECO:0008006" key="3">
    <source>
        <dbReference type="Google" id="ProtNLM"/>
    </source>
</evidence>
<comment type="caution">
    <text evidence="1">The sequence shown here is derived from an EMBL/GenBank/DDBJ whole genome shotgun (WGS) entry which is preliminary data.</text>
</comment>
<dbReference type="SUPFAM" id="SSF52833">
    <property type="entry name" value="Thioredoxin-like"/>
    <property type="match status" value="1"/>
</dbReference>
<organism evidence="1 2">
    <name type="scientific">Sphingobium chungbukense</name>
    <dbReference type="NCBI Taxonomy" id="56193"/>
    <lineage>
        <taxon>Bacteria</taxon>
        <taxon>Pseudomonadati</taxon>
        <taxon>Pseudomonadota</taxon>
        <taxon>Alphaproteobacteria</taxon>
        <taxon>Sphingomonadales</taxon>
        <taxon>Sphingomonadaceae</taxon>
        <taxon>Sphingobium</taxon>
    </lineage>
</organism>